<evidence type="ECO:0000256" key="1">
    <source>
        <dbReference type="SAM" id="Phobius"/>
    </source>
</evidence>
<gene>
    <name evidence="2" type="ORF">CYLTODRAFT_451039</name>
</gene>
<dbReference type="EMBL" id="KN880457">
    <property type="protein sequence ID" value="KIY71233.1"/>
    <property type="molecule type" value="Genomic_DNA"/>
</dbReference>
<organism evidence="2 3">
    <name type="scientific">Cylindrobasidium torrendii FP15055 ss-10</name>
    <dbReference type="NCBI Taxonomy" id="1314674"/>
    <lineage>
        <taxon>Eukaryota</taxon>
        <taxon>Fungi</taxon>
        <taxon>Dikarya</taxon>
        <taxon>Basidiomycota</taxon>
        <taxon>Agaricomycotina</taxon>
        <taxon>Agaricomycetes</taxon>
        <taxon>Agaricomycetidae</taxon>
        <taxon>Agaricales</taxon>
        <taxon>Marasmiineae</taxon>
        <taxon>Physalacriaceae</taxon>
        <taxon>Cylindrobasidium</taxon>
    </lineage>
</organism>
<protein>
    <submittedName>
        <fullName evidence="2">Uncharacterized protein</fullName>
    </submittedName>
</protein>
<feature type="transmembrane region" description="Helical" evidence="1">
    <location>
        <begin position="106"/>
        <end position="129"/>
    </location>
</feature>
<feature type="transmembrane region" description="Helical" evidence="1">
    <location>
        <begin position="182"/>
        <end position="200"/>
    </location>
</feature>
<keyword evidence="1" id="KW-0812">Transmembrane</keyword>
<dbReference type="OrthoDB" id="72269at2759"/>
<feature type="transmembrane region" description="Helical" evidence="1">
    <location>
        <begin position="149"/>
        <end position="170"/>
    </location>
</feature>
<keyword evidence="3" id="KW-1185">Reference proteome</keyword>
<evidence type="ECO:0000313" key="2">
    <source>
        <dbReference type="EMBL" id="KIY71233.1"/>
    </source>
</evidence>
<dbReference type="Proteomes" id="UP000054007">
    <property type="component" value="Unassembled WGS sequence"/>
</dbReference>
<dbReference type="AlphaFoldDB" id="A0A0D7BL17"/>
<reference evidence="2 3" key="1">
    <citation type="journal article" date="2015" name="Fungal Genet. Biol.">
        <title>Evolution of novel wood decay mechanisms in Agaricales revealed by the genome sequences of Fistulina hepatica and Cylindrobasidium torrendii.</title>
        <authorList>
            <person name="Floudas D."/>
            <person name="Held B.W."/>
            <person name="Riley R."/>
            <person name="Nagy L.G."/>
            <person name="Koehler G."/>
            <person name="Ransdell A.S."/>
            <person name="Younus H."/>
            <person name="Chow J."/>
            <person name="Chiniquy J."/>
            <person name="Lipzen A."/>
            <person name="Tritt A."/>
            <person name="Sun H."/>
            <person name="Haridas S."/>
            <person name="LaButti K."/>
            <person name="Ohm R.A."/>
            <person name="Kues U."/>
            <person name="Blanchette R.A."/>
            <person name="Grigoriev I.V."/>
            <person name="Minto R.E."/>
            <person name="Hibbett D.S."/>
        </authorList>
    </citation>
    <scope>NUCLEOTIDE SEQUENCE [LARGE SCALE GENOMIC DNA]</scope>
    <source>
        <strain evidence="2 3">FP15055 ss-10</strain>
    </source>
</reference>
<keyword evidence="1" id="KW-1133">Transmembrane helix</keyword>
<sequence length="341" mass="36506">MLDTLVAVVAFPALSFYSLKNLKPAVAIGKTGLPECPASPYFMPFTSGALPGLENVVCQIVGMFSLSLEPPAARQLVAYFLATTVPIYMAFLCFESSRHGFRRVGSFTQLVVGMCAQIITIAVTGPWYMLSFVLRNRKQAQVPAPVSRAHAQASAVAVLAGWLVPTILMVHESTMGSPATAFFQIAPIITFIVQTVHQLALTPPGSSAKKGEKTGYPVVVGTYAASFIMASVYHLATLYKLGSWEAISKFFTLGSGYDTPAGGMLFLFVMDLHVSSATFLLGTLWFGKNMAEALALAVWASIGWLVFGPGAAFAGAALWREITFENQRTATGKQPLDKKAA</sequence>
<feature type="transmembrane region" description="Helical" evidence="1">
    <location>
        <begin position="293"/>
        <end position="319"/>
    </location>
</feature>
<feature type="transmembrane region" description="Helical" evidence="1">
    <location>
        <begin position="220"/>
        <end position="242"/>
    </location>
</feature>
<evidence type="ECO:0000313" key="3">
    <source>
        <dbReference type="Proteomes" id="UP000054007"/>
    </source>
</evidence>
<proteinExistence type="predicted"/>
<feature type="transmembrane region" description="Helical" evidence="1">
    <location>
        <begin position="263"/>
        <end position="287"/>
    </location>
</feature>
<feature type="transmembrane region" description="Helical" evidence="1">
    <location>
        <begin position="76"/>
        <end position="94"/>
    </location>
</feature>
<keyword evidence="1" id="KW-0472">Membrane</keyword>
<name>A0A0D7BL17_9AGAR</name>
<dbReference type="STRING" id="1314674.A0A0D7BL17"/>
<accession>A0A0D7BL17</accession>